<accession>A0ABU3QKY6</accession>
<evidence type="ECO:0000313" key="2">
    <source>
        <dbReference type="Proteomes" id="UP001250181"/>
    </source>
</evidence>
<dbReference type="RefSeq" id="WP_315878503.1">
    <property type="nucleotide sequence ID" value="NZ_JAWCTQ010000016.1"/>
</dbReference>
<organism evidence="1 2">
    <name type="scientific">Streptomyces tamarix</name>
    <dbReference type="NCBI Taxonomy" id="3078565"/>
    <lineage>
        <taxon>Bacteria</taxon>
        <taxon>Bacillati</taxon>
        <taxon>Actinomycetota</taxon>
        <taxon>Actinomycetes</taxon>
        <taxon>Kitasatosporales</taxon>
        <taxon>Streptomycetaceae</taxon>
        <taxon>Streptomyces</taxon>
    </lineage>
</organism>
<comment type="caution">
    <text evidence="1">The sequence shown here is derived from an EMBL/GenBank/DDBJ whole genome shotgun (WGS) entry which is preliminary data.</text>
</comment>
<proteinExistence type="predicted"/>
<keyword evidence="2" id="KW-1185">Reference proteome</keyword>
<dbReference type="Proteomes" id="UP001250181">
    <property type="component" value="Unassembled WGS sequence"/>
</dbReference>
<name>A0ABU3QKY6_9ACTN</name>
<dbReference type="EMBL" id="JAWCTQ010000016">
    <property type="protein sequence ID" value="MDT9683429.1"/>
    <property type="molecule type" value="Genomic_DNA"/>
</dbReference>
<reference evidence="1 2" key="1">
    <citation type="submission" date="2023-09" db="EMBL/GenBank/DDBJ databases">
        <title>Streptomyces sp. nov.: A antagonism against Alternaria gaisen Producing Streptochlin, Isolated from Tamarix root soil.</title>
        <authorList>
            <person name="Chen Y."/>
        </authorList>
    </citation>
    <scope>NUCLEOTIDE SEQUENCE [LARGE SCALE GENOMIC DNA]</scope>
    <source>
        <strain evidence="1 2">TRM76323</strain>
    </source>
</reference>
<gene>
    <name evidence="1" type="ORF">RND61_15375</name>
</gene>
<protein>
    <submittedName>
        <fullName evidence="1">Uncharacterized protein</fullName>
    </submittedName>
</protein>
<evidence type="ECO:0000313" key="1">
    <source>
        <dbReference type="EMBL" id="MDT9683429.1"/>
    </source>
</evidence>
<sequence>MANKGKTILQELYENKLISSKVNTFLDDGKTLEFITKFINSQGINISRSSVDNYKSKREESIATNVPLGELLDKRKRTGNVLELAAYEDSDKEGSLISTDTNNNVDYPKSNRILSDLEVLDKMESIGVQTLDSMTELDPQLLLKVIEAKTKLTGNVSGGITIDGVKMIRLQQQALEAAYTEVLMQYIPEEKHEEVLEKMGQAEQEFYDNMELGAEGRRLKRVMKEAGIDF</sequence>